<dbReference type="FunCoup" id="A0A7I4ASE8">
    <property type="interactions" value="1463"/>
</dbReference>
<name>A0A7I4ASE8_PHYPA</name>
<feature type="region of interest" description="Disordered" evidence="3">
    <location>
        <begin position="667"/>
        <end position="737"/>
    </location>
</feature>
<dbReference type="Gramene" id="Pp3c14_2260V3.4">
    <property type="protein sequence ID" value="Pp3c14_2260V3.4"/>
    <property type="gene ID" value="Pp3c14_2260"/>
</dbReference>
<dbReference type="GO" id="GO:0016020">
    <property type="term" value="C:membrane"/>
    <property type="evidence" value="ECO:0007669"/>
    <property type="project" value="UniProtKB-ARBA"/>
</dbReference>
<feature type="region of interest" description="Disordered" evidence="3">
    <location>
        <begin position="570"/>
        <end position="604"/>
    </location>
</feature>
<dbReference type="EnsemblPlants" id="Pp3c14_2260V3.4">
    <property type="protein sequence ID" value="Pp3c14_2260V3.4"/>
    <property type="gene ID" value="Pp3c14_2260"/>
</dbReference>
<reference evidence="4 5" key="1">
    <citation type="journal article" date="2008" name="Science">
        <title>The Physcomitrella genome reveals evolutionary insights into the conquest of land by plants.</title>
        <authorList>
            <person name="Rensing S."/>
            <person name="Lang D."/>
            <person name="Zimmer A."/>
            <person name="Terry A."/>
            <person name="Salamov A."/>
            <person name="Shapiro H."/>
            <person name="Nishiyama T."/>
            <person name="Perroud P.-F."/>
            <person name="Lindquist E."/>
            <person name="Kamisugi Y."/>
            <person name="Tanahashi T."/>
            <person name="Sakakibara K."/>
            <person name="Fujita T."/>
            <person name="Oishi K."/>
            <person name="Shin-I T."/>
            <person name="Kuroki Y."/>
            <person name="Toyoda A."/>
            <person name="Suzuki Y."/>
            <person name="Hashimoto A."/>
            <person name="Yamaguchi K."/>
            <person name="Sugano A."/>
            <person name="Kohara Y."/>
            <person name="Fujiyama A."/>
            <person name="Anterola A."/>
            <person name="Aoki S."/>
            <person name="Ashton N."/>
            <person name="Barbazuk W.B."/>
            <person name="Barker E."/>
            <person name="Bennetzen J."/>
            <person name="Bezanilla M."/>
            <person name="Blankenship R."/>
            <person name="Cho S.H."/>
            <person name="Dutcher S."/>
            <person name="Estelle M."/>
            <person name="Fawcett J.A."/>
            <person name="Gundlach H."/>
            <person name="Hanada K."/>
            <person name="Heyl A."/>
            <person name="Hicks K.A."/>
            <person name="Hugh J."/>
            <person name="Lohr M."/>
            <person name="Mayer K."/>
            <person name="Melkozernov A."/>
            <person name="Murata T."/>
            <person name="Nelson D."/>
            <person name="Pils B."/>
            <person name="Prigge M."/>
            <person name="Reiss B."/>
            <person name="Renner T."/>
            <person name="Rombauts S."/>
            <person name="Rushton P."/>
            <person name="Sanderfoot A."/>
            <person name="Schween G."/>
            <person name="Shiu S.-H."/>
            <person name="Stueber K."/>
            <person name="Theodoulou F.L."/>
            <person name="Tu H."/>
            <person name="Van de Peer Y."/>
            <person name="Verrier P.J."/>
            <person name="Waters E."/>
            <person name="Wood A."/>
            <person name="Yang L."/>
            <person name="Cove D."/>
            <person name="Cuming A."/>
            <person name="Hasebe M."/>
            <person name="Lucas S."/>
            <person name="Mishler D.B."/>
            <person name="Reski R."/>
            <person name="Grigoriev I."/>
            <person name="Quatrano R.S."/>
            <person name="Boore J.L."/>
        </authorList>
    </citation>
    <scope>NUCLEOTIDE SEQUENCE [LARGE SCALE GENOMIC DNA]</scope>
    <source>
        <strain evidence="4 5">cv. Gransden 2004</strain>
    </source>
</reference>
<feature type="compositionally biased region" description="Acidic residues" evidence="3">
    <location>
        <begin position="576"/>
        <end position="589"/>
    </location>
</feature>
<keyword evidence="2" id="KW-0175">Coiled coil</keyword>
<evidence type="ECO:0000256" key="3">
    <source>
        <dbReference type="SAM" id="MobiDB-lite"/>
    </source>
</evidence>
<keyword evidence="5" id="KW-1185">Reference proteome</keyword>
<gene>
    <name evidence="4" type="primary">LOC112291540</name>
</gene>
<evidence type="ECO:0000256" key="2">
    <source>
        <dbReference type="SAM" id="Coils"/>
    </source>
</evidence>
<evidence type="ECO:0000313" key="4">
    <source>
        <dbReference type="EnsemblPlants" id="Pp3c14_2260V3.4"/>
    </source>
</evidence>
<feature type="compositionally biased region" description="Acidic residues" evidence="3">
    <location>
        <begin position="698"/>
        <end position="713"/>
    </location>
</feature>
<sequence>MRHAFHLSRSSTFLNLSQTLHFSFLAASKNVLLLRLQFRSPSRMGYFVNFHLMCCCLTSILQVEWASDDESEEDEDEEDEEDVEEEGMGESSEVGVDGQEPSSSSKRRMRKRKEKEAEEEEDEVLEEEDEWNFPTDRENWTEEDLEEEWADPTSADDTVGRDPELAEDDEELIAKLEKDGRAPLRRPYYVPYRKAYPSIPEDHPDIDSPEAVVEELERMEEFLVWASYIFEDGSSYEGTVWDDLAHGKGVYTTPMELCKYEGEWFQNLMQGHGVIEVDIPVANPPPGSELERKMKAEGKILTTDFLSPEDKEWLRMDLEDALADNPEAVDTNPFEDDDLWVKYFGEKPEKGHYKYAGQWKHSRMHGCGVYELNGRQTWGKFYFGEMLPDEEECDDKLSAMHASLAEVAAAKARMFVNKPDGMVREMKGPFSDPQHPYMYEEEDMWMAPGFINQFYPVPEVWERYVKEVDSEQEMWLNSFTKAPLRIPMPSELEYLWEKDEEFLVLTGPSGDSGNSETDGAEVLYHVPTGQIINWAEDAEGKLRFFIQPMVEDGSVEPDLAIPLPTGFKHFYGEKDSPDDDYESGDGDGEEGGKLLSQDEKLEKEWKEREEERKRRWAEEDAERELEWAEREKELELELELKNLDAQLDETVDEAEMLLKLEDLYGATESGKEEDRVDAEGRKEEASLEEESTSRDSVKDDEEVDDEDQDDDEDPKPRSFGKVAMASPQGGNSGSSGNTSFPTAFASISLATQTTMKQVLGLVVKNSRKTWLADLLSPKSVATPTINSTASPMQLQPDSMVFSPLKEVSVNIRSTRPLSKLTATARPQMQPKTRIIPRPRSSSCRIIATEQWSTPSIEVLSLCLPVEV</sequence>
<feature type="compositionally biased region" description="Acidic residues" evidence="3">
    <location>
        <begin position="141"/>
        <end position="150"/>
    </location>
</feature>
<evidence type="ECO:0000313" key="5">
    <source>
        <dbReference type="Proteomes" id="UP000006727"/>
    </source>
</evidence>
<organism evidence="4 5">
    <name type="scientific">Physcomitrium patens</name>
    <name type="common">Spreading-leaved earth moss</name>
    <name type="synonym">Physcomitrella patens</name>
    <dbReference type="NCBI Taxonomy" id="3218"/>
    <lineage>
        <taxon>Eukaryota</taxon>
        <taxon>Viridiplantae</taxon>
        <taxon>Streptophyta</taxon>
        <taxon>Embryophyta</taxon>
        <taxon>Bryophyta</taxon>
        <taxon>Bryophytina</taxon>
        <taxon>Bryopsida</taxon>
        <taxon>Funariidae</taxon>
        <taxon>Funariales</taxon>
        <taxon>Funariaceae</taxon>
        <taxon>Physcomitrium</taxon>
    </lineage>
</organism>
<dbReference type="SMART" id="SM00698">
    <property type="entry name" value="MORN"/>
    <property type="match status" value="3"/>
</dbReference>
<dbReference type="InParanoid" id="A0A7I4ASE8"/>
<dbReference type="EMBL" id="ABEU02000014">
    <property type="status" value="NOT_ANNOTATED_CDS"/>
    <property type="molecule type" value="Genomic_DNA"/>
</dbReference>
<dbReference type="SUPFAM" id="SSF82185">
    <property type="entry name" value="Histone H3 K4-specific methyltransferase SET7/9 N-terminal domain"/>
    <property type="match status" value="1"/>
</dbReference>
<dbReference type="Gene3D" id="2.20.110.10">
    <property type="entry name" value="Histone H3 K4-specific methyltransferase SET7/9 N-terminal domain"/>
    <property type="match status" value="1"/>
</dbReference>
<feature type="compositionally biased region" description="Basic and acidic residues" evidence="3">
    <location>
        <begin position="669"/>
        <end position="697"/>
    </location>
</feature>
<evidence type="ECO:0000256" key="1">
    <source>
        <dbReference type="ARBA" id="ARBA00022737"/>
    </source>
</evidence>
<feature type="region of interest" description="Disordered" evidence="3">
    <location>
        <begin position="66"/>
        <end position="162"/>
    </location>
</feature>
<dbReference type="InterPro" id="IPR003409">
    <property type="entry name" value="MORN"/>
</dbReference>
<proteinExistence type="predicted"/>
<reference evidence="4 5" key="2">
    <citation type="journal article" date="2018" name="Plant J.">
        <title>The Physcomitrella patens chromosome-scale assembly reveals moss genome structure and evolution.</title>
        <authorList>
            <person name="Lang D."/>
            <person name="Ullrich K.K."/>
            <person name="Murat F."/>
            <person name="Fuchs J."/>
            <person name="Jenkins J."/>
            <person name="Haas F.B."/>
            <person name="Piednoel M."/>
            <person name="Gundlach H."/>
            <person name="Van Bel M."/>
            <person name="Meyberg R."/>
            <person name="Vives C."/>
            <person name="Morata J."/>
            <person name="Symeonidi A."/>
            <person name="Hiss M."/>
            <person name="Muchero W."/>
            <person name="Kamisugi Y."/>
            <person name="Saleh O."/>
            <person name="Blanc G."/>
            <person name="Decker E.L."/>
            <person name="van Gessel N."/>
            <person name="Grimwood J."/>
            <person name="Hayes R.D."/>
            <person name="Graham S.W."/>
            <person name="Gunter L.E."/>
            <person name="McDaniel S.F."/>
            <person name="Hoernstein S.N.W."/>
            <person name="Larsson A."/>
            <person name="Li F.W."/>
            <person name="Perroud P.F."/>
            <person name="Phillips J."/>
            <person name="Ranjan P."/>
            <person name="Rokshar D.S."/>
            <person name="Rothfels C.J."/>
            <person name="Schneider L."/>
            <person name="Shu S."/>
            <person name="Stevenson D.W."/>
            <person name="Thummler F."/>
            <person name="Tillich M."/>
            <person name="Villarreal Aguilar J.C."/>
            <person name="Widiez T."/>
            <person name="Wong G.K."/>
            <person name="Wymore A."/>
            <person name="Zhang Y."/>
            <person name="Zimmer A.D."/>
            <person name="Quatrano R.S."/>
            <person name="Mayer K.F.X."/>
            <person name="Goodstein D."/>
            <person name="Casacuberta J.M."/>
            <person name="Vandepoele K."/>
            <person name="Reski R."/>
            <person name="Cuming A.C."/>
            <person name="Tuskan G.A."/>
            <person name="Maumus F."/>
            <person name="Salse J."/>
            <person name="Schmutz J."/>
            <person name="Rensing S.A."/>
        </authorList>
    </citation>
    <scope>NUCLEOTIDE SEQUENCE [LARGE SCALE GENOMIC DNA]</scope>
    <source>
        <strain evidence="4 5">cv. Gransden 2004</strain>
    </source>
</reference>
<dbReference type="PANTHER" id="PTHR43215">
    <property type="entry name" value="RADIAL SPOKE HEAD 1 HOMOLOG"/>
    <property type="match status" value="1"/>
</dbReference>
<keyword evidence="1" id="KW-0677">Repeat</keyword>
<protein>
    <submittedName>
        <fullName evidence="4">Uncharacterized protein</fullName>
    </submittedName>
</protein>
<dbReference type="Proteomes" id="UP000006727">
    <property type="component" value="Chromosome 14"/>
</dbReference>
<reference evidence="4" key="3">
    <citation type="submission" date="2020-12" db="UniProtKB">
        <authorList>
            <consortium name="EnsemblPlants"/>
        </authorList>
    </citation>
    <scope>IDENTIFICATION</scope>
</reference>
<feature type="compositionally biased region" description="Low complexity" evidence="3">
    <location>
        <begin position="89"/>
        <end position="104"/>
    </location>
</feature>
<feature type="compositionally biased region" description="Acidic residues" evidence="3">
    <location>
        <begin position="66"/>
        <end position="88"/>
    </location>
</feature>
<dbReference type="Pfam" id="PF02493">
    <property type="entry name" value="MORN"/>
    <property type="match status" value="3"/>
</dbReference>
<feature type="compositionally biased region" description="Acidic residues" evidence="3">
    <location>
        <begin position="117"/>
        <end position="131"/>
    </location>
</feature>
<dbReference type="AlphaFoldDB" id="A0A7I4ASE8"/>
<feature type="compositionally biased region" description="Basic and acidic residues" evidence="3">
    <location>
        <begin position="590"/>
        <end position="604"/>
    </location>
</feature>
<dbReference type="PANTHER" id="PTHR43215:SF13">
    <property type="entry name" value="PROTEIN TIC 100"/>
    <property type="match status" value="1"/>
</dbReference>
<accession>A0A7I4ASE8</accession>
<feature type="coiled-coil region" evidence="2">
    <location>
        <begin position="618"/>
        <end position="660"/>
    </location>
</feature>